<sequence>MLGPSPVPKQQQQQQPQPQEPSSVKSYLNMIKHDMEEEDLLKSFKAITQQMQQKKQQAPKANGTRSVVAPSPSSAPTGSKWTLDALAENIKAALHINPINTGAIKDIISLPFKDQFILLGAITERLLSKNAPTNDRNNTFETVMNILGNLGPEYSDLVYIVTQPLIANFYDDIHKPYINYVGNQFRTADGSYNSVVFPGVGKAGSNYTRSVTSTSNNNTNLPSPKDVFDKLLKRPDGVFEEHKGGINMMLLYLAIIITHDLFYTDSSDPMRNLTTSYLDLSSLYGYNRADQESVRQMEYGLLKPDQWFDKRLVIQPAGVAGLIVMFSRNHNYIAKKLLEINENERFSYGPGKRLRTKEEQDEKVFQTARLINNGCYANVIIHDYIRTIIGTSANSDFVLDPFATPSDPIYGNAVSIEFNAIYRWHAAIGKEDSEWLTQVMNLLMAKMQASRQEERHPGLDRSFINKGAQNVGIFDQLLEGFNEHFVKASPEELARGLPIASAHRGEDGSFADVDILRVLKNGYKQPASEIGNGRNTPAALEHVEIAGINQARILDTCYFNDFRKFLKLTTLDTFEDFSDKKEVQDALRELYGHPDNVELYAGLMVERTKQTGLRLPYTMGRAILSDAVNLLRNDRILTKELTPANLTNWGYQYTRGDPKSNNRIFPTLLSNLFPEVHPDSDEAFTAEQLKTLFNVPKKAAK</sequence>
<evidence type="ECO:0000313" key="7">
    <source>
        <dbReference type="EMBL" id="GAN10630.1"/>
    </source>
</evidence>
<dbReference type="Gene3D" id="1.10.640.10">
    <property type="entry name" value="Haem peroxidase domain superfamily, animal type"/>
    <property type="match status" value="1"/>
</dbReference>
<dbReference type="PANTHER" id="PTHR11903:SF37">
    <property type="entry name" value="PSI-PRODUCING OXYGENASE A"/>
    <property type="match status" value="1"/>
</dbReference>
<keyword evidence="4 5" id="KW-0408">Iron</keyword>
<evidence type="ECO:0000256" key="2">
    <source>
        <dbReference type="ARBA" id="ARBA00022964"/>
    </source>
</evidence>
<dbReference type="EMBL" id="DF836667">
    <property type="protein sequence ID" value="GAN10630.1"/>
    <property type="molecule type" value="Genomic_DNA"/>
</dbReference>
<dbReference type="InterPro" id="IPR010255">
    <property type="entry name" value="Haem_peroxidase_sf"/>
</dbReference>
<protein>
    <recommendedName>
        <fullName evidence="9">Heme peroxidase</fullName>
    </recommendedName>
</protein>
<dbReference type="GO" id="GO:0006979">
    <property type="term" value="P:response to oxidative stress"/>
    <property type="evidence" value="ECO:0007669"/>
    <property type="project" value="InterPro"/>
</dbReference>
<feature type="region of interest" description="Disordered" evidence="6">
    <location>
        <begin position="1"/>
        <end position="24"/>
    </location>
</feature>
<organism evidence="7">
    <name type="scientific">Mucor ambiguus</name>
    <dbReference type="NCBI Taxonomy" id="91626"/>
    <lineage>
        <taxon>Eukaryota</taxon>
        <taxon>Fungi</taxon>
        <taxon>Fungi incertae sedis</taxon>
        <taxon>Mucoromycota</taxon>
        <taxon>Mucoromycotina</taxon>
        <taxon>Mucoromycetes</taxon>
        <taxon>Mucorales</taxon>
        <taxon>Mucorineae</taxon>
        <taxon>Mucoraceae</taxon>
        <taxon>Mucor</taxon>
    </lineage>
</organism>
<dbReference type="InterPro" id="IPR037120">
    <property type="entry name" value="Haem_peroxidase_sf_animal"/>
</dbReference>
<dbReference type="InterPro" id="IPR019791">
    <property type="entry name" value="Haem_peroxidase_animal"/>
</dbReference>
<feature type="compositionally biased region" description="Low complexity" evidence="6">
    <location>
        <begin position="8"/>
        <end position="24"/>
    </location>
</feature>
<dbReference type="Pfam" id="PF03098">
    <property type="entry name" value="An_peroxidase"/>
    <property type="match status" value="2"/>
</dbReference>
<gene>
    <name evidence="7" type="ORF">MAM1_0378c10174</name>
</gene>
<dbReference type="GO" id="GO:0006631">
    <property type="term" value="P:fatty acid metabolic process"/>
    <property type="evidence" value="ECO:0007669"/>
    <property type="project" value="UniProtKB-ARBA"/>
</dbReference>
<dbReference type="PROSITE" id="PS50292">
    <property type="entry name" value="PEROXIDASE_3"/>
    <property type="match status" value="1"/>
</dbReference>
<name>A0A0C9LY32_9FUNG</name>
<feature type="region of interest" description="Disordered" evidence="6">
    <location>
        <begin position="49"/>
        <end position="80"/>
    </location>
</feature>
<keyword evidence="2" id="KW-0223">Dioxygenase</keyword>
<accession>A0A0C9LY32</accession>
<evidence type="ECO:0000313" key="8">
    <source>
        <dbReference type="Proteomes" id="UP000053815"/>
    </source>
</evidence>
<dbReference type="Proteomes" id="UP000053815">
    <property type="component" value="Unassembled WGS sequence"/>
</dbReference>
<evidence type="ECO:0000256" key="5">
    <source>
        <dbReference type="PIRSR" id="PIRSR619791-2"/>
    </source>
</evidence>
<keyword evidence="3" id="KW-0560">Oxidoreductase</keyword>
<dbReference type="GO" id="GO:0020037">
    <property type="term" value="F:heme binding"/>
    <property type="evidence" value="ECO:0007669"/>
    <property type="project" value="InterPro"/>
</dbReference>
<evidence type="ECO:0000256" key="1">
    <source>
        <dbReference type="ARBA" id="ARBA00022723"/>
    </source>
</evidence>
<dbReference type="GO" id="GO:0046872">
    <property type="term" value="F:metal ion binding"/>
    <property type="evidence" value="ECO:0007669"/>
    <property type="project" value="UniProtKB-KW"/>
</dbReference>
<evidence type="ECO:0000256" key="4">
    <source>
        <dbReference type="ARBA" id="ARBA00023004"/>
    </source>
</evidence>
<dbReference type="OrthoDB" id="823504at2759"/>
<dbReference type="GO" id="GO:0051213">
    <property type="term" value="F:dioxygenase activity"/>
    <property type="evidence" value="ECO:0007669"/>
    <property type="project" value="UniProtKB-KW"/>
</dbReference>
<dbReference type="PANTHER" id="PTHR11903">
    <property type="entry name" value="PROSTAGLANDIN G/H SYNTHASE"/>
    <property type="match status" value="1"/>
</dbReference>
<proteinExistence type="predicted"/>
<dbReference type="STRING" id="91626.A0A0C9LY32"/>
<evidence type="ECO:0008006" key="9">
    <source>
        <dbReference type="Google" id="ProtNLM"/>
    </source>
</evidence>
<dbReference type="InterPro" id="IPR050783">
    <property type="entry name" value="Oxylipin_biosynth_metab"/>
</dbReference>
<dbReference type="SUPFAM" id="SSF48113">
    <property type="entry name" value="Heme-dependent peroxidases"/>
    <property type="match status" value="1"/>
</dbReference>
<dbReference type="GO" id="GO:0004601">
    <property type="term" value="F:peroxidase activity"/>
    <property type="evidence" value="ECO:0007669"/>
    <property type="project" value="InterPro"/>
</dbReference>
<dbReference type="AlphaFoldDB" id="A0A0C9LY32"/>
<feature type="binding site" description="axial binding residue" evidence="5">
    <location>
        <position position="425"/>
    </location>
    <ligand>
        <name>heme b</name>
        <dbReference type="ChEBI" id="CHEBI:60344"/>
    </ligand>
    <ligandPart>
        <name>Fe</name>
        <dbReference type="ChEBI" id="CHEBI:18248"/>
    </ligandPart>
</feature>
<feature type="compositionally biased region" description="Low complexity" evidence="6">
    <location>
        <begin position="66"/>
        <end position="76"/>
    </location>
</feature>
<evidence type="ECO:0000256" key="3">
    <source>
        <dbReference type="ARBA" id="ARBA00023002"/>
    </source>
</evidence>
<evidence type="ECO:0000256" key="6">
    <source>
        <dbReference type="SAM" id="MobiDB-lite"/>
    </source>
</evidence>
<keyword evidence="8" id="KW-1185">Reference proteome</keyword>
<reference evidence="7" key="1">
    <citation type="submission" date="2014-09" db="EMBL/GenBank/DDBJ databases">
        <title>Draft genome sequence of an oleaginous Mucoromycotina fungus Mucor ambiguus NBRC6742.</title>
        <authorList>
            <person name="Takeda I."/>
            <person name="Yamane N."/>
            <person name="Morita T."/>
            <person name="Tamano K."/>
            <person name="Machida M."/>
            <person name="Baker S."/>
            <person name="Koike H."/>
        </authorList>
    </citation>
    <scope>NUCLEOTIDE SEQUENCE</scope>
    <source>
        <strain evidence="7">NBRC 6742</strain>
    </source>
</reference>
<keyword evidence="1 5" id="KW-0479">Metal-binding</keyword>
<keyword evidence="5" id="KW-0349">Heme</keyword>